<keyword evidence="9 12" id="KW-1015">Disulfide bond</keyword>
<dbReference type="PANTHER" id="PTHR46393">
    <property type="entry name" value="SUSHI DOMAIN-CONTAINING PROTEIN"/>
    <property type="match status" value="1"/>
</dbReference>
<feature type="signal peptide" evidence="13">
    <location>
        <begin position="1"/>
        <end position="24"/>
    </location>
</feature>
<dbReference type="GO" id="GO:0006508">
    <property type="term" value="P:proteolysis"/>
    <property type="evidence" value="ECO:0007669"/>
    <property type="project" value="InterPro"/>
</dbReference>
<dbReference type="PRINTS" id="PR00722">
    <property type="entry name" value="CHYMOTRYPSIN"/>
</dbReference>
<dbReference type="InterPro" id="IPR001314">
    <property type="entry name" value="Peptidase_S1A"/>
</dbReference>
<evidence type="ECO:0000259" key="16">
    <source>
        <dbReference type="PROSITE" id="PS50923"/>
    </source>
</evidence>
<dbReference type="AlphaFoldDB" id="A0A8T0FRV4"/>
<dbReference type="GO" id="GO:0045087">
    <property type="term" value="P:innate immune response"/>
    <property type="evidence" value="ECO:0007669"/>
    <property type="project" value="UniProtKB-KW"/>
</dbReference>
<dbReference type="CDD" id="cd00033">
    <property type="entry name" value="CCP"/>
    <property type="match status" value="2"/>
</dbReference>
<dbReference type="SMART" id="SM00032">
    <property type="entry name" value="CCP"/>
    <property type="match status" value="2"/>
</dbReference>
<dbReference type="PROSITE" id="PS50923">
    <property type="entry name" value="SUSHI"/>
    <property type="match status" value="2"/>
</dbReference>
<comment type="caution">
    <text evidence="12">Lacks conserved residue(s) required for the propagation of feature annotation.</text>
</comment>
<evidence type="ECO:0000256" key="11">
    <source>
        <dbReference type="ARBA" id="ARBA00029636"/>
    </source>
</evidence>
<dbReference type="GO" id="GO:0009986">
    <property type="term" value="C:cell surface"/>
    <property type="evidence" value="ECO:0007669"/>
    <property type="project" value="UniProtKB-SubCell"/>
</dbReference>
<comment type="cofactor">
    <cofactor evidence="2">
        <name>Mg(2+)</name>
        <dbReference type="ChEBI" id="CHEBI:18420"/>
    </cofactor>
</comment>
<evidence type="ECO:0000256" key="8">
    <source>
        <dbReference type="ARBA" id="ARBA00022859"/>
    </source>
</evidence>
<dbReference type="Pfam" id="PF00084">
    <property type="entry name" value="Sushi"/>
    <property type="match status" value="2"/>
</dbReference>
<keyword evidence="18" id="KW-1185">Reference proteome</keyword>
<evidence type="ECO:0000256" key="10">
    <source>
        <dbReference type="ARBA" id="ARBA00023180"/>
    </source>
</evidence>
<keyword evidence="8" id="KW-0391">Immunity</keyword>
<reference evidence="17" key="1">
    <citation type="journal article" date="2020" name="bioRxiv">
        <title>Chromosome-level reference genome of the European wasp spider Argiope bruennichi: a resource for studies on range expansion and evolutionary adaptation.</title>
        <authorList>
            <person name="Sheffer M.M."/>
            <person name="Hoppe A."/>
            <person name="Krehenwinkel H."/>
            <person name="Uhl G."/>
            <person name="Kuss A.W."/>
            <person name="Jensen L."/>
            <person name="Jensen C."/>
            <person name="Gillespie R.G."/>
            <person name="Hoff K.J."/>
            <person name="Prost S."/>
        </authorList>
    </citation>
    <scope>NUCLEOTIDE SEQUENCE</scope>
</reference>
<keyword evidence="4" id="KW-0399">Innate immunity</keyword>
<dbReference type="InterPro" id="IPR001254">
    <property type="entry name" value="Trypsin_dom"/>
</dbReference>
<dbReference type="Gene3D" id="2.40.10.10">
    <property type="entry name" value="Trypsin-like serine proteases"/>
    <property type="match status" value="1"/>
</dbReference>
<accession>A0A8T0FRV4</accession>
<evidence type="ECO:0000256" key="12">
    <source>
        <dbReference type="PROSITE-ProRule" id="PRU00302"/>
    </source>
</evidence>
<feature type="domain" description="VWFA" evidence="14">
    <location>
        <begin position="193"/>
        <end position="373"/>
    </location>
</feature>
<dbReference type="PROSITE" id="PS50240">
    <property type="entry name" value="TRYPSIN_DOM"/>
    <property type="match status" value="1"/>
</dbReference>
<keyword evidence="5 12" id="KW-0768">Sushi</keyword>
<dbReference type="GO" id="GO:0032991">
    <property type="term" value="C:protein-containing complex"/>
    <property type="evidence" value="ECO:0007669"/>
    <property type="project" value="UniProtKB-ARBA"/>
</dbReference>
<feature type="disulfide bond" evidence="12">
    <location>
        <begin position="119"/>
        <end position="146"/>
    </location>
</feature>
<dbReference type="GO" id="GO:0004252">
    <property type="term" value="F:serine-type endopeptidase activity"/>
    <property type="evidence" value="ECO:0007669"/>
    <property type="project" value="InterPro"/>
</dbReference>
<dbReference type="InterPro" id="IPR035976">
    <property type="entry name" value="Sushi/SCR/CCP_sf"/>
</dbReference>
<dbReference type="SMART" id="SM00327">
    <property type="entry name" value="VWA"/>
    <property type="match status" value="1"/>
</dbReference>
<keyword evidence="10" id="KW-0325">Glycoprotein</keyword>
<comment type="subcellular location">
    <subcellularLocation>
        <location evidence="3">Cell surface</location>
    </subcellularLocation>
</comment>
<evidence type="ECO:0000256" key="1">
    <source>
        <dbReference type="ARBA" id="ARBA00001936"/>
    </source>
</evidence>
<dbReference type="Pfam" id="PF00092">
    <property type="entry name" value="VWA"/>
    <property type="match status" value="1"/>
</dbReference>
<evidence type="ECO:0000256" key="3">
    <source>
        <dbReference type="ARBA" id="ARBA00004241"/>
    </source>
</evidence>
<keyword evidence="6 13" id="KW-0732">Signal</keyword>
<evidence type="ECO:0000313" key="17">
    <source>
        <dbReference type="EMBL" id="KAF8793352.1"/>
    </source>
</evidence>
<dbReference type="SUPFAM" id="SSF50494">
    <property type="entry name" value="Trypsin-like serine proteases"/>
    <property type="match status" value="1"/>
</dbReference>
<protein>
    <recommendedName>
        <fullName evidence="11">C3/C5 convertase</fullName>
    </recommendedName>
</protein>
<dbReference type="Gene3D" id="3.40.50.410">
    <property type="entry name" value="von Willebrand factor, type A domain"/>
    <property type="match status" value="1"/>
</dbReference>
<evidence type="ECO:0000256" key="6">
    <source>
        <dbReference type="ARBA" id="ARBA00022729"/>
    </source>
</evidence>
<evidence type="ECO:0000256" key="2">
    <source>
        <dbReference type="ARBA" id="ARBA00001946"/>
    </source>
</evidence>
<evidence type="ECO:0000313" key="18">
    <source>
        <dbReference type="Proteomes" id="UP000807504"/>
    </source>
</evidence>
<dbReference type="SUPFAM" id="SSF53300">
    <property type="entry name" value="vWA-like"/>
    <property type="match status" value="1"/>
</dbReference>
<dbReference type="InterPro" id="IPR002035">
    <property type="entry name" value="VWF_A"/>
</dbReference>
<dbReference type="InterPro" id="IPR036465">
    <property type="entry name" value="vWFA_dom_sf"/>
</dbReference>
<dbReference type="CDD" id="cd00190">
    <property type="entry name" value="Tryp_SPc"/>
    <property type="match status" value="1"/>
</dbReference>
<dbReference type="PANTHER" id="PTHR46393:SF7">
    <property type="entry name" value="COMPLEMENT C2"/>
    <property type="match status" value="1"/>
</dbReference>
<dbReference type="SMART" id="SM00020">
    <property type="entry name" value="Tryp_SPc"/>
    <property type="match status" value="1"/>
</dbReference>
<dbReference type="InterPro" id="IPR043504">
    <property type="entry name" value="Peptidase_S1_PA_chymotrypsin"/>
</dbReference>
<feature type="domain" description="Peptidase S1" evidence="15">
    <location>
        <begin position="401"/>
        <end position="649"/>
    </location>
</feature>
<dbReference type="PROSITE" id="PS50234">
    <property type="entry name" value="VWFA"/>
    <property type="match status" value="1"/>
</dbReference>
<organism evidence="17 18">
    <name type="scientific">Argiope bruennichi</name>
    <name type="common">Wasp spider</name>
    <name type="synonym">Aranea bruennichi</name>
    <dbReference type="NCBI Taxonomy" id="94029"/>
    <lineage>
        <taxon>Eukaryota</taxon>
        <taxon>Metazoa</taxon>
        <taxon>Ecdysozoa</taxon>
        <taxon>Arthropoda</taxon>
        <taxon>Chelicerata</taxon>
        <taxon>Arachnida</taxon>
        <taxon>Araneae</taxon>
        <taxon>Araneomorphae</taxon>
        <taxon>Entelegynae</taxon>
        <taxon>Araneoidea</taxon>
        <taxon>Araneidae</taxon>
        <taxon>Argiope</taxon>
    </lineage>
</organism>
<evidence type="ECO:0000259" key="14">
    <source>
        <dbReference type="PROSITE" id="PS50234"/>
    </source>
</evidence>
<keyword evidence="7" id="KW-0677">Repeat</keyword>
<evidence type="ECO:0000259" key="15">
    <source>
        <dbReference type="PROSITE" id="PS50240"/>
    </source>
</evidence>
<dbReference type="Proteomes" id="UP000807504">
    <property type="component" value="Unassembled WGS sequence"/>
</dbReference>
<gene>
    <name evidence="17" type="ORF">HNY73_004841</name>
</gene>
<evidence type="ECO:0000256" key="4">
    <source>
        <dbReference type="ARBA" id="ARBA00022588"/>
    </source>
</evidence>
<dbReference type="OrthoDB" id="5565075at2759"/>
<comment type="cofactor">
    <cofactor evidence="1">
        <name>Mn(2+)</name>
        <dbReference type="ChEBI" id="CHEBI:29035"/>
    </cofactor>
</comment>
<feature type="chain" id="PRO_5035794412" description="C3/C5 convertase" evidence="13">
    <location>
        <begin position="25"/>
        <end position="658"/>
    </location>
</feature>
<evidence type="ECO:0000256" key="13">
    <source>
        <dbReference type="SAM" id="SignalP"/>
    </source>
</evidence>
<dbReference type="CDD" id="cd00198">
    <property type="entry name" value="vWFA"/>
    <property type="match status" value="1"/>
</dbReference>
<dbReference type="OMA" id="CIDITIR"/>
<sequence length="658" mass="72921">MIIPAQVLLVIGSVILISPSKLSAARARQKHAVCPPFPYITLDHGKITPIGTQKYLFKCDPGYFLASPPQVRCWKGKWSSTKEPKCFKAEGHCDDPDPLPGGEILGDERHEGSAIQYMCKPGFILMGVGTRTCLRSGHWSGITPICMDESEPLQNVAERFKEKFVTDVGSHSSDSSVPQGRLLDGASIRKGLELVILIDRSSSIDPEDFKMGIAFIKFLLQEFGVRNGNNTSGTRAAVMAFGTKVDILFNLDNETITGPQAASRALDTLKAGGGGTAMQEALMNVFTRLPPLRVQAKRAIFMLTDGEPNIGDVEEALYFAKQLREKRDFEIFTVGIGRGINRQLLAKLASEPIISHVFIMDKYTDLRHVMETISDSSSRPKPINPARCGYIKHEHDYLKRWPWLAAVYINLPNESNSTRFSLCGGTLICSEWILTAASCFYNVYENNATEKVFEKVSEEVFVVMGEKDLIQEDRNQMNFYAEDIIIHPDFQPLDELEHNLALLKLNNPTPLRRFRPACLPMTERPVPLHLDLNTNASIAGWGLLPDNRQKEITGGTVSMRSSNISVALEEESTCDQTNGKETGGNIFCAGGLGTLTCTGDLGSPLIAVDPLTNLHHLIGVLSSRLNCQRGTNQYTQLAKYIKWISEETNDCHSKHYNV</sequence>
<dbReference type="InterPro" id="IPR000436">
    <property type="entry name" value="Sushi_SCR_CCP_dom"/>
</dbReference>
<dbReference type="Gene3D" id="2.10.70.10">
    <property type="entry name" value="Complement Module, domain 1"/>
    <property type="match status" value="2"/>
</dbReference>
<feature type="domain" description="Sushi" evidence="16">
    <location>
        <begin position="32"/>
        <end position="88"/>
    </location>
</feature>
<feature type="domain" description="Sushi" evidence="16">
    <location>
        <begin position="91"/>
        <end position="148"/>
    </location>
</feature>
<reference evidence="17" key="2">
    <citation type="submission" date="2020-06" db="EMBL/GenBank/DDBJ databases">
        <authorList>
            <person name="Sheffer M."/>
        </authorList>
    </citation>
    <scope>NUCLEOTIDE SEQUENCE</scope>
</reference>
<proteinExistence type="predicted"/>
<evidence type="ECO:0000256" key="5">
    <source>
        <dbReference type="ARBA" id="ARBA00022659"/>
    </source>
</evidence>
<dbReference type="InterPro" id="IPR009003">
    <property type="entry name" value="Peptidase_S1_PA"/>
</dbReference>
<evidence type="ECO:0000256" key="7">
    <source>
        <dbReference type="ARBA" id="ARBA00022737"/>
    </source>
</evidence>
<dbReference type="Pfam" id="PF00089">
    <property type="entry name" value="Trypsin"/>
    <property type="match status" value="1"/>
</dbReference>
<evidence type="ECO:0000256" key="9">
    <source>
        <dbReference type="ARBA" id="ARBA00023157"/>
    </source>
</evidence>
<dbReference type="EMBL" id="JABXBU010000003">
    <property type="protein sequence ID" value="KAF8793352.1"/>
    <property type="molecule type" value="Genomic_DNA"/>
</dbReference>
<dbReference type="SUPFAM" id="SSF57535">
    <property type="entry name" value="Complement control module/SCR domain"/>
    <property type="match status" value="2"/>
</dbReference>
<comment type="caution">
    <text evidence="17">The sequence shown here is derived from an EMBL/GenBank/DDBJ whole genome shotgun (WGS) entry which is preliminary data.</text>
</comment>
<feature type="disulfide bond" evidence="12">
    <location>
        <begin position="59"/>
        <end position="86"/>
    </location>
</feature>
<name>A0A8T0FRV4_ARGBR</name>